<sequence>MRFTDAAAAVVFAAVRTFILPNPFPGGSENIFAIPPHIPVHSRGSIRLPAKSRPSGPNPIKIMRAGSSGSNAFGRDEQSPPPRPHPLHRERANSSNDFEIPAQG</sequence>
<accession>B7Q1B9</accession>
<dbReference type="VEuPathDB" id="VectorBase:ISCW009927"/>
<keyword evidence="4" id="KW-1185">Reference proteome</keyword>
<dbReference type="AlphaFoldDB" id="B7Q1B9"/>
<protein>
    <submittedName>
        <fullName evidence="2 3">Uncharacterized protein</fullName>
    </submittedName>
</protein>
<evidence type="ECO:0000313" key="4">
    <source>
        <dbReference type="Proteomes" id="UP000001555"/>
    </source>
</evidence>
<evidence type="ECO:0000313" key="2">
    <source>
        <dbReference type="EMBL" id="EEC12641.1"/>
    </source>
</evidence>
<name>B7Q1B9_IXOSC</name>
<proteinExistence type="predicted"/>
<dbReference type="VEuPathDB" id="VectorBase:ISCI009927"/>
<dbReference type="InParanoid" id="B7Q1B9"/>
<evidence type="ECO:0000256" key="1">
    <source>
        <dbReference type="SAM" id="MobiDB-lite"/>
    </source>
</evidence>
<evidence type="ECO:0000313" key="3">
    <source>
        <dbReference type="EnsemblMetazoa" id="ISCW009927-PA"/>
    </source>
</evidence>
<reference evidence="3" key="2">
    <citation type="submission" date="2020-05" db="UniProtKB">
        <authorList>
            <consortium name="EnsemblMetazoa"/>
        </authorList>
    </citation>
    <scope>IDENTIFICATION</scope>
    <source>
        <strain evidence="3">wikel</strain>
    </source>
</reference>
<dbReference type="PaxDb" id="6945-B7Q1B9"/>
<dbReference type="EMBL" id="ABJB010106714">
    <property type="status" value="NOT_ANNOTATED_CDS"/>
    <property type="molecule type" value="Genomic_DNA"/>
</dbReference>
<dbReference type="EnsemblMetazoa" id="ISCW009927-RA">
    <property type="protein sequence ID" value="ISCW009927-PA"/>
    <property type="gene ID" value="ISCW009927"/>
</dbReference>
<gene>
    <name evidence="2" type="ORF">IscW_ISCW009927</name>
</gene>
<dbReference type="EMBL" id="DS836924">
    <property type="protein sequence ID" value="EEC12641.1"/>
    <property type="molecule type" value="Genomic_DNA"/>
</dbReference>
<dbReference type="Proteomes" id="UP000001555">
    <property type="component" value="Unassembled WGS sequence"/>
</dbReference>
<dbReference type="HOGENOM" id="CLU_2252967_0_0_1"/>
<organism>
    <name type="scientific">Ixodes scapularis</name>
    <name type="common">Black-legged tick</name>
    <name type="synonym">Deer tick</name>
    <dbReference type="NCBI Taxonomy" id="6945"/>
    <lineage>
        <taxon>Eukaryota</taxon>
        <taxon>Metazoa</taxon>
        <taxon>Ecdysozoa</taxon>
        <taxon>Arthropoda</taxon>
        <taxon>Chelicerata</taxon>
        <taxon>Arachnida</taxon>
        <taxon>Acari</taxon>
        <taxon>Parasitiformes</taxon>
        <taxon>Ixodida</taxon>
        <taxon>Ixodoidea</taxon>
        <taxon>Ixodidae</taxon>
        <taxon>Ixodinae</taxon>
        <taxon>Ixodes</taxon>
    </lineage>
</organism>
<reference evidence="2 4" key="1">
    <citation type="submission" date="2008-03" db="EMBL/GenBank/DDBJ databases">
        <title>Annotation of Ixodes scapularis.</title>
        <authorList>
            <consortium name="Ixodes scapularis Genome Project Consortium"/>
            <person name="Caler E."/>
            <person name="Hannick L.I."/>
            <person name="Bidwell S."/>
            <person name="Joardar V."/>
            <person name="Thiagarajan M."/>
            <person name="Amedeo P."/>
            <person name="Galinsky K.J."/>
            <person name="Schobel S."/>
            <person name="Inman J."/>
            <person name="Hostetler J."/>
            <person name="Miller J."/>
            <person name="Hammond M."/>
            <person name="Megy K."/>
            <person name="Lawson D."/>
            <person name="Kodira C."/>
            <person name="Sutton G."/>
            <person name="Meyer J."/>
            <person name="Hill C.A."/>
            <person name="Birren B."/>
            <person name="Nene V."/>
            <person name="Collins F."/>
            <person name="Alarcon-Chaidez F."/>
            <person name="Wikel S."/>
            <person name="Strausberg R."/>
        </authorList>
    </citation>
    <scope>NUCLEOTIDE SEQUENCE [LARGE SCALE GENOMIC DNA]</scope>
    <source>
        <strain evidence="4">Wikel</strain>
        <strain evidence="2">Wikel colony</strain>
    </source>
</reference>
<feature type="region of interest" description="Disordered" evidence="1">
    <location>
        <begin position="48"/>
        <end position="104"/>
    </location>
</feature>